<dbReference type="PANTHER" id="PTHR30006">
    <property type="entry name" value="THIAMINE-BINDING PERIPLASMIC PROTEIN-RELATED"/>
    <property type="match status" value="1"/>
</dbReference>
<dbReference type="SUPFAM" id="SSF53850">
    <property type="entry name" value="Periplasmic binding protein-like II"/>
    <property type="match status" value="1"/>
</dbReference>
<dbReference type="RefSeq" id="WP_367994601.1">
    <property type="nucleotide sequence ID" value="NZ_JBFPJR010000023.1"/>
</dbReference>
<proteinExistence type="predicted"/>
<comment type="caution">
    <text evidence="3">The sequence shown here is derived from an EMBL/GenBank/DDBJ whole genome shotgun (WGS) entry which is preliminary data.</text>
</comment>
<dbReference type="InterPro" id="IPR006059">
    <property type="entry name" value="SBP"/>
</dbReference>
<accession>A0ABV3T0B3</accession>
<feature type="signal peptide" evidence="2">
    <location>
        <begin position="1"/>
        <end position="21"/>
    </location>
</feature>
<evidence type="ECO:0000313" key="4">
    <source>
        <dbReference type="Proteomes" id="UP001556631"/>
    </source>
</evidence>
<feature type="chain" id="PRO_5045964923" evidence="2">
    <location>
        <begin position="22"/>
        <end position="370"/>
    </location>
</feature>
<dbReference type="Pfam" id="PF01547">
    <property type="entry name" value="SBP_bac_1"/>
    <property type="match status" value="1"/>
</dbReference>
<reference evidence="3 4" key="1">
    <citation type="submission" date="2024-07" db="EMBL/GenBank/DDBJ databases">
        <authorList>
            <person name="Lee S."/>
            <person name="Kang M."/>
        </authorList>
    </citation>
    <scope>NUCLEOTIDE SEQUENCE [LARGE SCALE GENOMIC DNA]</scope>
    <source>
        <strain evidence="3 4">DS6</strain>
    </source>
</reference>
<dbReference type="PANTHER" id="PTHR30006:SF24">
    <property type="entry name" value="SLL0237 PROTEIN"/>
    <property type="match status" value="1"/>
</dbReference>
<keyword evidence="4" id="KW-1185">Reference proteome</keyword>
<dbReference type="EMBL" id="JBFPJR010000023">
    <property type="protein sequence ID" value="MEX0428630.1"/>
    <property type="molecule type" value="Genomic_DNA"/>
</dbReference>
<dbReference type="Gene3D" id="3.40.190.10">
    <property type="entry name" value="Periplasmic binding protein-like II"/>
    <property type="match status" value="2"/>
</dbReference>
<keyword evidence="1 2" id="KW-0732">Signal</keyword>
<gene>
    <name evidence="3" type="ORF">AB3X52_13445</name>
</gene>
<protein>
    <submittedName>
        <fullName evidence="3">ABC transporter substrate-binding protein</fullName>
    </submittedName>
</protein>
<dbReference type="Proteomes" id="UP001556631">
    <property type="component" value="Unassembled WGS sequence"/>
</dbReference>
<sequence length="370" mass="39857">MRFLRQTGVVGLAAATLVALAACGSGGSASDSAPATAPSDLVSKAKSEGQITLYGDANQDSLQKWTQGFTDKYGIKVQVLRLAGSQLFQRFAQEESAKQAQADVFSVTDYASLKQSADQGWLAKYTPKDAGLLPADLGEAGYFYPLQNTSNQTVVYNTEKLTPAEIQEVRSDPVAAVQDPKFKGRIGVNYPQSSQQAAAMWYQWTDGSQKSKYGWDAMKKIAANKPVFASSPDLINDVISGEIAVGVGITDSLAAPSVAQGAPIQWVYPDPTVTSAFGAGVVSNAPHPYAARLFLEWATTPEADNLYSKITQTKPINKQSKDSRTFLKESWYAEPKQAWGDFITDKTFLDATGSSGDYYDTWNKALGYSG</sequence>
<dbReference type="PROSITE" id="PS51257">
    <property type="entry name" value="PROKAR_LIPOPROTEIN"/>
    <property type="match status" value="1"/>
</dbReference>
<organism evidence="3 4">
    <name type="scientific">Nocardioides eburneus</name>
    <dbReference type="NCBI Taxonomy" id="3231482"/>
    <lineage>
        <taxon>Bacteria</taxon>
        <taxon>Bacillati</taxon>
        <taxon>Actinomycetota</taxon>
        <taxon>Actinomycetes</taxon>
        <taxon>Propionibacteriales</taxon>
        <taxon>Nocardioidaceae</taxon>
        <taxon>Nocardioides</taxon>
    </lineage>
</organism>
<evidence type="ECO:0000256" key="1">
    <source>
        <dbReference type="ARBA" id="ARBA00022729"/>
    </source>
</evidence>
<evidence type="ECO:0000313" key="3">
    <source>
        <dbReference type="EMBL" id="MEX0428630.1"/>
    </source>
</evidence>
<name>A0ABV3T0B3_9ACTN</name>
<evidence type="ECO:0000256" key="2">
    <source>
        <dbReference type="SAM" id="SignalP"/>
    </source>
</evidence>